<dbReference type="OrthoDB" id="8951004at2"/>
<feature type="transmembrane region" description="Helical" evidence="7">
    <location>
        <begin position="89"/>
        <end position="110"/>
    </location>
</feature>
<accession>A0A4V1BYG3</accession>
<feature type="transmembrane region" description="Helical" evidence="7">
    <location>
        <begin position="17"/>
        <end position="37"/>
    </location>
</feature>
<keyword evidence="4 7" id="KW-0812">Transmembrane</keyword>
<dbReference type="Proteomes" id="UP000295294">
    <property type="component" value="Chromosome 1"/>
</dbReference>
<dbReference type="PANTHER" id="PTHR31585">
    <property type="entry name" value="FOLATE-BIOPTERIN TRANSPORTER 1, CHLOROPLASTIC"/>
    <property type="match status" value="1"/>
</dbReference>
<gene>
    <name evidence="8" type="ORF">E0W60_10030</name>
</gene>
<evidence type="ECO:0000256" key="7">
    <source>
        <dbReference type="SAM" id="Phobius"/>
    </source>
</evidence>
<sequence length="428" mass="45815">MPAASDHDGPEDNSRTLLYFGWLTLIVHLATPAGYLIDIQASYLLKNELHATATEISTFRLVTGIPVYIAFAFGLARDHWNPLGLRDRGFFLIFAPITAAAFVWMAFAGISYTGLLVGMLLAMLSSRFTAAAYQGLIALVGQEKLMSGRLSALSNVVSSVPVVAGAFASGYVSDHLAPQEAFLLVAMVTLLIAVFGLWNPATVFGNTYDKPQARRADFVGNVRRLVKHKAVYPALLICFLWNFAPGAATPLQFYLANELHASDSVYSYYNGIFAAAFIPTFLLYGVLCKKVSLNKLLWWGTIVAVPQMIPLAFIRSADLALVLAAPIGLMGGLATAAYFDLAMRSCPPGLQGTLMMLVDGVLALSARAGDLLGSWIYNTGAAHGFTWCVIATTVVYALILPLIPLAPKALIATRDGEANPEAAADANG</sequence>
<feature type="transmembrane region" description="Helical" evidence="7">
    <location>
        <begin position="268"/>
        <end position="287"/>
    </location>
</feature>
<evidence type="ECO:0000256" key="6">
    <source>
        <dbReference type="ARBA" id="ARBA00023136"/>
    </source>
</evidence>
<comment type="similarity">
    <text evidence="2">Belongs to the major facilitator superfamily. Folate-biopterin transporter (TC 2.A.71) family.</text>
</comment>
<evidence type="ECO:0000313" key="8">
    <source>
        <dbReference type="EMBL" id="QBY51722.1"/>
    </source>
</evidence>
<dbReference type="InterPro" id="IPR011701">
    <property type="entry name" value="MFS"/>
</dbReference>
<dbReference type="InterPro" id="IPR036259">
    <property type="entry name" value="MFS_trans_sf"/>
</dbReference>
<feature type="transmembrane region" description="Helical" evidence="7">
    <location>
        <begin position="384"/>
        <end position="405"/>
    </location>
</feature>
<evidence type="ECO:0000256" key="3">
    <source>
        <dbReference type="ARBA" id="ARBA00022448"/>
    </source>
</evidence>
<comment type="subcellular location">
    <subcellularLocation>
        <location evidence="1">Membrane</location>
        <topology evidence="1">Multi-pass membrane protein</topology>
    </subcellularLocation>
</comment>
<evidence type="ECO:0000313" key="9">
    <source>
        <dbReference type="Proteomes" id="UP000295294"/>
    </source>
</evidence>
<feature type="transmembrane region" description="Helical" evidence="7">
    <location>
        <begin position="230"/>
        <end position="248"/>
    </location>
</feature>
<keyword evidence="6 7" id="KW-0472">Membrane</keyword>
<evidence type="ECO:0000256" key="4">
    <source>
        <dbReference type="ARBA" id="ARBA00022692"/>
    </source>
</evidence>
<dbReference type="GO" id="GO:0022857">
    <property type="term" value="F:transmembrane transporter activity"/>
    <property type="evidence" value="ECO:0007669"/>
    <property type="project" value="InterPro"/>
</dbReference>
<evidence type="ECO:0000256" key="5">
    <source>
        <dbReference type="ARBA" id="ARBA00022989"/>
    </source>
</evidence>
<evidence type="ECO:0000256" key="2">
    <source>
        <dbReference type="ARBA" id="ARBA00007015"/>
    </source>
</evidence>
<feature type="transmembrane region" description="Helical" evidence="7">
    <location>
        <begin position="320"/>
        <end position="342"/>
    </location>
</feature>
<dbReference type="Pfam" id="PF07690">
    <property type="entry name" value="MFS_1"/>
    <property type="match status" value="1"/>
</dbReference>
<feature type="transmembrane region" description="Helical" evidence="7">
    <location>
        <begin position="152"/>
        <end position="172"/>
    </location>
</feature>
<reference evidence="8 9" key="1">
    <citation type="submission" date="2019-03" db="EMBL/GenBank/DDBJ databases">
        <title>Efficiently degradation of phenoxyalkanoic acid herbicides by Cupriavidus oxalaticus strain X32.</title>
        <authorList>
            <person name="Sheng X."/>
        </authorList>
    </citation>
    <scope>NUCLEOTIDE SEQUENCE [LARGE SCALE GENOMIC DNA]</scope>
    <source>
        <strain evidence="8 9">X32</strain>
    </source>
</reference>
<dbReference type="AlphaFoldDB" id="A0A4V1BYG3"/>
<feature type="transmembrane region" description="Helical" evidence="7">
    <location>
        <begin position="296"/>
        <end position="314"/>
    </location>
</feature>
<evidence type="ECO:0000256" key="1">
    <source>
        <dbReference type="ARBA" id="ARBA00004141"/>
    </source>
</evidence>
<organism evidence="8 9">
    <name type="scientific">Cupriavidus oxalaticus</name>
    <dbReference type="NCBI Taxonomy" id="96344"/>
    <lineage>
        <taxon>Bacteria</taxon>
        <taxon>Pseudomonadati</taxon>
        <taxon>Pseudomonadota</taxon>
        <taxon>Betaproteobacteria</taxon>
        <taxon>Burkholderiales</taxon>
        <taxon>Burkholderiaceae</taxon>
        <taxon>Cupriavidus</taxon>
    </lineage>
</organism>
<dbReference type="InterPro" id="IPR039309">
    <property type="entry name" value="BT1"/>
</dbReference>
<name>A0A4V1BYG3_9BURK</name>
<keyword evidence="5 7" id="KW-1133">Transmembrane helix</keyword>
<dbReference type="PANTHER" id="PTHR31585:SF0">
    <property type="entry name" value="FOLATE-BIOPTERIN TRANSPORTER 1, CHLOROPLASTIC"/>
    <property type="match status" value="1"/>
</dbReference>
<protein>
    <submittedName>
        <fullName evidence="8">MFS transporter</fullName>
    </submittedName>
</protein>
<proteinExistence type="inferred from homology"/>
<dbReference type="EMBL" id="CP038634">
    <property type="protein sequence ID" value="QBY51722.1"/>
    <property type="molecule type" value="Genomic_DNA"/>
</dbReference>
<feature type="transmembrane region" description="Helical" evidence="7">
    <location>
        <begin position="116"/>
        <end position="140"/>
    </location>
</feature>
<feature type="transmembrane region" description="Helical" evidence="7">
    <location>
        <begin position="354"/>
        <end position="378"/>
    </location>
</feature>
<dbReference type="KEGG" id="cox:E0W60_10030"/>
<dbReference type="SUPFAM" id="SSF103473">
    <property type="entry name" value="MFS general substrate transporter"/>
    <property type="match status" value="1"/>
</dbReference>
<dbReference type="RefSeq" id="WP_135704028.1">
    <property type="nucleotide sequence ID" value="NZ_CP038634.1"/>
</dbReference>
<feature type="transmembrane region" description="Helical" evidence="7">
    <location>
        <begin position="57"/>
        <end position="77"/>
    </location>
</feature>
<dbReference type="Gene3D" id="1.20.1250.20">
    <property type="entry name" value="MFS general substrate transporter like domains"/>
    <property type="match status" value="2"/>
</dbReference>
<feature type="transmembrane region" description="Helical" evidence="7">
    <location>
        <begin position="184"/>
        <end position="205"/>
    </location>
</feature>
<dbReference type="GO" id="GO:0016020">
    <property type="term" value="C:membrane"/>
    <property type="evidence" value="ECO:0007669"/>
    <property type="project" value="UniProtKB-SubCell"/>
</dbReference>
<keyword evidence="3" id="KW-0813">Transport</keyword>